<dbReference type="RefSeq" id="WP_165864364.1">
    <property type="nucleotide sequence ID" value="NZ_AP025739.1"/>
</dbReference>
<gene>
    <name evidence="1" type="ORF">CCAX7_14450</name>
</gene>
<organism evidence="1 2">
    <name type="scientific">Capsulimonas corticalis</name>
    <dbReference type="NCBI Taxonomy" id="2219043"/>
    <lineage>
        <taxon>Bacteria</taxon>
        <taxon>Bacillati</taxon>
        <taxon>Armatimonadota</taxon>
        <taxon>Armatimonadia</taxon>
        <taxon>Capsulimonadales</taxon>
        <taxon>Capsulimonadaceae</taxon>
        <taxon>Capsulimonas</taxon>
    </lineage>
</organism>
<dbReference type="Proteomes" id="UP000287394">
    <property type="component" value="Chromosome"/>
</dbReference>
<dbReference type="EMBL" id="AP025739">
    <property type="protein sequence ID" value="BDI29394.1"/>
    <property type="molecule type" value="Genomic_DNA"/>
</dbReference>
<reference evidence="1 2" key="1">
    <citation type="journal article" date="2019" name="Int. J. Syst. Evol. Microbiol.">
        <title>Capsulimonas corticalis gen. nov., sp. nov., an aerobic capsulated bacterium, of a novel bacterial order, Capsulimonadales ord. nov., of the class Armatimonadia of the phylum Armatimonadetes.</title>
        <authorList>
            <person name="Li J."/>
            <person name="Kudo C."/>
            <person name="Tonouchi A."/>
        </authorList>
    </citation>
    <scope>NUCLEOTIDE SEQUENCE [LARGE SCALE GENOMIC DNA]</scope>
    <source>
        <strain evidence="1 2">AX-7</strain>
    </source>
</reference>
<sequence length="368" mass="37087">MTLITTGALTTQSDAVGKIYSMFAPAIDVANALAKVHALSVYASFATDPVQGAAWFQGARTVYESASATASASGATFGNAFGGGGLGGGSFGLGSGLLNRQSIIAGNWYGEMETWRTQIRTTAAQDGITTVNDVISYALYRNTAAAFSCLFTPDFASLYSYAYNLGRQLDPGSVFAPSGIVMASFSVTGAGAGTRTAGVFPTANGYAVPAPTITGAGCNPRGVWSSATAYATLDSVMYSGSHYVAVAGSTNVTPGTDPAHWVINTFGNPSYVGGMPVAQGFAATLAPQIKVTTNITGAGAVTVTALNQAGNPSTWTATLTGLTTASAAVTLTPTNAGDRMAAVPSAIAIPAGITAGAFQIITQAERTP</sequence>
<dbReference type="KEGG" id="ccot:CCAX7_14450"/>
<keyword evidence="2" id="KW-1185">Reference proteome</keyword>
<name>A0A402CZH2_9BACT</name>
<dbReference type="AlphaFoldDB" id="A0A402CZH2"/>
<proteinExistence type="predicted"/>
<dbReference type="Gene3D" id="2.10.10.20">
    <property type="entry name" value="Carbohydrate-binding module superfamily 5/12"/>
    <property type="match status" value="1"/>
</dbReference>
<protein>
    <submittedName>
        <fullName evidence="1">Uncharacterized protein</fullName>
    </submittedName>
</protein>
<evidence type="ECO:0000313" key="1">
    <source>
        <dbReference type="EMBL" id="BDI29394.1"/>
    </source>
</evidence>
<evidence type="ECO:0000313" key="2">
    <source>
        <dbReference type="Proteomes" id="UP000287394"/>
    </source>
</evidence>
<accession>A0A402CZH2</accession>